<evidence type="ECO:0000313" key="1">
    <source>
        <dbReference type="EMBL" id="KAF7364327.1"/>
    </source>
</evidence>
<reference evidence="1" key="1">
    <citation type="submission" date="2020-05" db="EMBL/GenBank/DDBJ databases">
        <title>Mycena genomes resolve the evolution of fungal bioluminescence.</title>
        <authorList>
            <person name="Tsai I.J."/>
        </authorList>
    </citation>
    <scope>NUCLEOTIDE SEQUENCE</scope>
    <source>
        <strain evidence="1">160909Yilan</strain>
    </source>
</reference>
<dbReference type="OrthoDB" id="2971889at2759"/>
<gene>
    <name evidence="1" type="ORF">MSAN_01092800</name>
</gene>
<dbReference type="Proteomes" id="UP000623467">
    <property type="component" value="Unassembled WGS sequence"/>
</dbReference>
<name>A0A8H6YT03_9AGAR</name>
<dbReference type="AlphaFoldDB" id="A0A8H6YT03"/>
<dbReference type="EMBL" id="JACAZH010000007">
    <property type="protein sequence ID" value="KAF7364327.1"/>
    <property type="molecule type" value="Genomic_DNA"/>
</dbReference>
<sequence length="308" mass="35107">MSQTRTDLVHSPEFWFDDGTIVLQVENTLYRVYHGLLASHSVALRDTVPMPKPQTPMEENAQEIEGCRFVKLQGEKERDFTRFLKALHHYGPYAPVPGLTELTSVLRLSDKYGVATLRESMISILHDIYPSSLDKWLTREKAIPPGYPVARQDCITVLNLARKMNIRSILPGAMYLVFTTHALTVLYGGPGKQIDNADDRKRYTLAFPKLLQSCRQAATGFMLREPQIDGRGCDNGGGECDTERIRWLACDFDSGDRDPLGAELPWENFRVCASCFRVAQETFFNERKELWENLPRTFELGTWKDLLA</sequence>
<organism evidence="1 2">
    <name type="scientific">Mycena sanguinolenta</name>
    <dbReference type="NCBI Taxonomy" id="230812"/>
    <lineage>
        <taxon>Eukaryota</taxon>
        <taxon>Fungi</taxon>
        <taxon>Dikarya</taxon>
        <taxon>Basidiomycota</taxon>
        <taxon>Agaricomycotina</taxon>
        <taxon>Agaricomycetes</taxon>
        <taxon>Agaricomycetidae</taxon>
        <taxon>Agaricales</taxon>
        <taxon>Marasmiineae</taxon>
        <taxon>Mycenaceae</taxon>
        <taxon>Mycena</taxon>
    </lineage>
</organism>
<comment type="caution">
    <text evidence="1">The sequence shown here is derived from an EMBL/GenBank/DDBJ whole genome shotgun (WGS) entry which is preliminary data.</text>
</comment>
<keyword evidence="2" id="KW-1185">Reference proteome</keyword>
<evidence type="ECO:0000313" key="2">
    <source>
        <dbReference type="Proteomes" id="UP000623467"/>
    </source>
</evidence>
<accession>A0A8H6YT03</accession>
<protein>
    <recommendedName>
        <fullName evidence="3">BTB domain-containing protein</fullName>
    </recommendedName>
</protein>
<evidence type="ECO:0008006" key="3">
    <source>
        <dbReference type="Google" id="ProtNLM"/>
    </source>
</evidence>
<proteinExistence type="predicted"/>